<evidence type="ECO:0000259" key="1">
    <source>
        <dbReference type="PROSITE" id="PS50280"/>
    </source>
</evidence>
<evidence type="ECO:0000313" key="5">
    <source>
        <dbReference type="Proteomes" id="UP000663852"/>
    </source>
</evidence>
<dbReference type="EMBL" id="CAJNOR010002356">
    <property type="protein sequence ID" value="CAF1282877.1"/>
    <property type="molecule type" value="Genomic_DNA"/>
</dbReference>
<organism evidence="3 5">
    <name type="scientific">Adineta ricciae</name>
    <name type="common">Rotifer</name>
    <dbReference type="NCBI Taxonomy" id="249248"/>
    <lineage>
        <taxon>Eukaryota</taxon>
        <taxon>Metazoa</taxon>
        <taxon>Spiralia</taxon>
        <taxon>Gnathifera</taxon>
        <taxon>Rotifera</taxon>
        <taxon>Eurotatoria</taxon>
        <taxon>Bdelloidea</taxon>
        <taxon>Adinetida</taxon>
        <taxon>Adinetidae</taxon>
        <taxon>Adineta</taxon>
    </lineage>
</organism>
<dbReference type="EMBL" id="CAJNOJ010000271">
    <property type="protein sequence ID" value="CAF1357652.1"/>
    <property type="molecule type" value="Genomic_DNA"/>
</dbReference>
<evidence type="ECO:0000313" key="4">
    <source>
        <dbReference type="Proteomes" id="UP000663828"/>
    </source>
</evidence>
<accession>A0A815HXL3</accession>
<reference evidence="3" key="1">
    <citation type="submission" date="2021-02" db="EMBL/GenBank/DDBJ databases">
        <authorList>
            <person name="Nowell W R."/>
        </authorList>
    </citation>
    <scope>NUCLEOTIDE SEQUENCE</scope>
</reference>
<protein>
    <recommendedName>
        <fullName evidence="1">SET domain-containing protein</fullName>
    </recommendedName>
</protein>
<evidence type="ECO:0000313" key="3">
    <source>
        <dbReference type="EMBL" id="CAF1357652.1"/>
    </source>
</evidence>
<dbReference type="Pfam" id="PF00856">
    <property type="entry name" value="SET"/>
    <property type="match status" value="1"/>
</dbReference>
<dbReference type="Proteomes" id="UP000663828">
    <property type="component" value="Unassembled WGS sequence"/>
</dbReference>
<dbReference type="InterPro" id="IPR046341">
    <property type="entry name" value="SET_dom_sf"/>
</dbReference>
<name>A0A815HXL3_ADIRI</name>
<gene>
    <name evidence="3" type="ORF">EDS130_LOCUS33633</name>
    <name evidence="2" type="ORF">XAT740_LOCUS27914</name>
</gene>
<sequence>MLEPPLHLNERHIFSSLPPIYKLSAKQCALLTNEKQTNEDLNDEQIKEKYPDLQHCPSNIHCILPDGIQVENHPINDQQSNWGLYATRFFSKNSILFLPKPYGYIYDEDMDYNLIIDPDGPVIPMNTRRHTSDCGKGVRELITYGALINHSCDPNCYLNSAYAHLKKDEPLAAIALCDIYPNDQITVDYNLFGYSMNGFIENCSCRMPSCRGYCYGFKYLSEIEKDKLLPYAAFHVQIDYWKDKLNQ</sequence>
<dbReference type="Proteomes" id="UP000663852">
    <property type="component" value="Unassembled WGS sequence"/>
</dbReference>
<evidence type="ECO:0000313" key="2">
    <source>
        <dbReference type="EMBL" id="CAF1282877.1"/>
    </source>
</evidence>
<dbReference type="SUPFAM" id="SSF82199">
    <property type="entry name" value="SET domain"/>
    <property type="match status" value="1"/>
</dbReference>
<dbReference type="AlphaFoldDB" id="A0A815HXL3"/>
<keyword evidence="4" id="KW-1185">Reference proteome</keyword>
<dbReference type="OrthoDB" id="9993561at2759"/>
<feature type="domain" description="SET" evidence="1">
    <location>
        <begin position="66"/>
        <end position="190"/>
    </location>
</feature>
<dbReference type="PROSITE" id="PS50280">
    <property type="entry name" value="SET"/>
    <property type="match status" value="1"/>
</dbReference>
<dbReference type="Gene3D" id="2.170.270.10">
    <property type="entry name" value="SET domain"/>
    <property type="match status" value="1"/>
</dbReference>
<dbReference type="InterPro" id="IPR001214">
    <property type="entry name" value="SET_dom"/>
</dbReference>
<comment type="caution">
    <text evidence="3">The sequence shown here is derived from an EMBL/GenBank/DDBJ whole genome shotgun (WGS) entry which is preliminary data.</text>
</comment>
<proteinExistence type="predicted"/>
<dbReference type="CDD" id="cd08161">
    <property type="entry name" value="SET"/>
    <property type="match status" value="1"/>
</dbReference>